<dbReference type="GO" id="GO:0031295">
    <property type="term" value="P:T cell costimulation"/>
    <property type="evidence" value="ECO:0007669"/>
    <property type="project" value="TreeGrafter"/>
</dbReference>
<dbReference type="Proteomes" id="UP000593565">
    <property type="component" value="Unassembled WGS sequence"/>
</dbReference>
<keyword evidence="2" id="KW-1003">Cell membrane</keyword>
<keyword evidence="4 12" id="KW-0732">Signal</keyword>
<dbReference type="GO" id="GO:0006955">
    <property type="term" value="P:immune response"/>
    <property type="evidence" value="ECO:0007669"/>
    <property type="project" value="TreeGrafter"/>
</dbReference>
<dbReference type="InterPro" id="IPR013106">
    <property type="entry name" value="Ig_V-set"/>
</dbReference>
<dbReference type="Gene3D" id="2.60.40.10">
    <property type="entry name" value="Immunoglobulins"/>
    <property type="match status" value="1"/>
</dbReference>
<keyword evidence="15" id="KW-1185">Reference proteome</keyword>
<keyword evidence="8" id="KW-0675">Receptor</keyword>
<evidence type="ECO:0000256" key="4">
    <source>
        <dbReference type="ARBA" id="ARBA00022729"/>
    </source>
</evidence>
<dbReference type="InterPro" id="IPR036179">
    <property type="entry name" value="Ig-like_dom_sf"/>
</dbReference>
<evidence type="ECO:0000256" key="9">
    <source>
        <dbReference type="ARBA" id="ARBA00023180"/>
    </source>
</evidence>
<dbReference type="PROSITE" id="PS50835">
    <property type="entry name" value="IG_LIKE"/>
    <property type="match status" value="1"/>
</dbReference>
<dbReference type="SMART" id="SM00409">
    <property type="entry name" value="IG"/>
    <property type="match status" value="1"/>
</dbReference>
<keyword evidence="9" id="KW-0325">Glycoprotein</keyword>
<dbReference type="InterPro" id="IPR003599">
    <property type="entry name" value="Ig_sub"/>
</dbReference>
<evidence type="ECO:0000256" key="7">
    <source>
        <dbReference type="ARBA" id="ARBA00023157"/>
    </source>
</evidence>
<accession>A0A7J6BF27</accession>
<dbReference type="PANTHER" id="PTHR25466">
    <property type="entry name" value="T-LYMPHOCYTE ACTIVATION ANTIGEN"/>
    <property type="match status" value="1"/>
</dbReference>
<dbReference type="InterPro" id="IPR051713">
    <property type="entry name" value="T-cell_Activation_Regulation"/>
</dbReference>
<proteinExistence type="predicted"/>
<feature type="signal peptide" evidence="12">
    <location>
        <begin position="1"/>
        <end position="22"/>
    </location>
</feature>
<evidence type="ECO:0000256" key="8">
    <source>
        <dbReference type="ARBA" id="ARBA00023170"/>
    </source>
</evidence>
<dbReference type="InterPro" id="IPR013783">
    <property type="entry name" value="Ig-like_fold"/>
</dbReference>
<dbReference type="GO" id="GO:0042102">
    <property type="term" value="P:positive regulation of T cell proliferation"/>
    <property type="evidence" value="ECO:0007669"/>
    <property type="project" value="TreeGrafter"/>
</dbReference>
<organism evidence="14 15">
    <name type="scientific">Ameiurus melas</name>
    <name type="common">Black bullhead</name>
    <name type="synonym">Silurus melas</name>
    <dbReference type="NCBI Taxonomy" id="219545"/>
    <lineage>
        <taxon>Eukaryota</taxon>
        <taxon>Metazoa</taxon>
        <taxon>Chordata</taxon>
        <taxon>Craniata</taxon>
        <taxon>Vertebrata</taxon>
        <taxon>Euteleostomi</taxon>
        <taxon>Actinopterygii</taxon>
        <taxon>Neopterygii</taxon>
        <taxon>Teleostei</taxon>
        <taxon>Ostariophysi</taxon>
        <taxon>Siluriformes</taxon>
        <taxon>Ictaluridae</taxon>
        <taxon>Ameiurus</taxon>
    </lineage>
</organism>
<evidence type="ECO:0000256" key="6">
    <source>
        <dbReference type="ARBA" id="ARBA00023136"/>
    </source>
</evidence>
<dbReference type="InterPro" id="IPR007110">
    <property type="entry name" value="Ig-like_dom"/>
</dbReference>
<evidence type="ECO:0000313" key="15">
    <source>
        <dbReference type="Proteomes" id="UP000593565"/>
    </source>
</evidence>
<evidence type="ECO:0000256" key="10">
    <source>
        <dbReference type="ARBA" id="ARBA00023319"/>
    </source>
</evidence>
<evidence type="ECO:0000256" key="12">
    <source>
        <dbReference type="SAM" id="SignalP"/>
    </source>
</evidence>
<evidence type="ECO:0000256" key="2">
    <source>
        <dbReference type="ARBA" id="ARBA00022475"/>
    </source>
</evidence>
<comment type="caution">
    <text evidence="14">The sequence shown here is derived from an EMBL/GenBank/DDBJ whole genome shotgun (WGS) entry which is preliminary data.</text>
</comment>
<comment type="subcellular location">
    <subcellularLocation>
        <location evidence="1">Cell membrane</location>
        <topology evidence="1">Single-pass type I membrane protein</topology>
    </subcellularLocation>
</comment>
<dbReference type="Pfam" id="PF07686">
    <property type="entry name" value="V-set"/>
    <property type="match status" value="1"/>
</dbReference>
<dbReference type="GO" id="GO:0071222">
    <property type="term" value="P:cellular response to lipopolysaccharide"/>
    <property type="evidence" value="ECO:0007669"/>
    <property type="project" value="TreeGrafter"/>
</dbReference>
<feature type="region of interest" description="Disordered" evidence="11">
    <location>
        <begin position="123"/>
        <end position="144"/>
    </location>
</feature>
<reference evidence="14 15" key="1">
    <citation type="submission" date="2020-02" db="EMBL/GenBank/DDBJ databases">
        <title>A chromosome-scale genome assembly of the black bullhead catfish (Ameiurus melas).</title>
        <authorList>
            <person name="Wen M."/>
            <person name="Zham M."/>
            <person name="Cabau C."/>
            <person name="Klopp C."/>
            <person name="Donnadieu C."/>
            <person name="Roques C."/>
            <person name="Bouchez O."/>
            <person name="Lampietro C."/>
            <person name="Jouanno E."/>
            <person name="Herpin A."/>
            <person name="Louis A."/>
            <person name="Berthelot C."/>
            <person name="Parey E."/>
            <person name="Roest-Crollius H."/>
            <person name="Braasch I."/>
            <person name="Postlethwait J."/>
            <person name="Robinson-Rechavi M."/>
            <person name="Echchiki A."/>
            <person name="Begum T."/>
            <person name="Montfort J."/>
            <person name="Schartl M."/>
            <person name="Bobe J."/>
            <person name="Guiguen Y."/>
        </authorList>
    </citation>
    <scope>NUCLEOTIDE SEQUENCE [LARGE SCALE GENOMIC DNA]</scope>
    <source>
        <strain evidence="14">M_S1</strain>
        <tissue evidence="14">Blood</tissue>
    </source>
</reference>
<keyword evidence="3" id="KW-0812">Transmembrane</keyword>
<keyword evidence="5" id="KW-1133">Transmembrane helix</keyword>
<evidence type="ECO:0000256" key="11">
    <source>
        <dbReference type="SAM" id="MobiDB-lite"/>
    </source>
</evidence>
<evidence type="ECO:0000313" key="14">
    <source>
        <dbReference type="EMBL" id="KAF4093400.1"/>
    </source>
</evidence>
<dbReference type="GO" id="GO:0007166">
    <property type="term" value="P:cell surface receptor signaling pathway"/>
    <property type="evidence" value="ECO:0007669"/>
    <property type="project" value="TreeGrafter"/>
</dbReference>
<feature type="chain" id="PRO_5029558077" description="Ig-like domain-containing protein" evidence="12">
    <location>
        <begin position="23"/>
        <end position="168"/>
    </location>
</feature>
<name>A0A7J6BF27_AMEME</name>
<dbReference type="EMBL" id="JAAGNN010000001">
    <property type="protein sequence ID" value="KAF4093400.1"/>
    <property type="molecule type" value="Genomic_DNA"/>
</dbReference>
<dbReference type="PANTHER" id="PTHR25466:SF14">
    <property type="entry name" value="BUTYROPHILIN SUBFAMILY 2 MEMBER A2-LIKE-RELATED"/>
    <property type="match status" value="1"/>
</dbReference>
<evidence type="ECO:0000256" key="1">
    <source>
        <dbReference type="ARBA" id="ARBA00004251"/>
    </source>
</evidence>
<evidence type="ECO:0000256" key="3">
    <source>
        <dbReference type="ARBA" id="ARBA00022692"/>
    </source>
</evidence>
<keyword evidence="10" id="KW-0393">Immunoglobulin domain</keyword>
<dbReference type="AlphaFoldDB" id="A0A7J6BF27"/>
<dbReference type="GO" id="GO:0042130">
    <property type="term" value="P:negative regulation of T cell proliferation"/>
    <property type="evidence" value="ECO:0007669"/>
    <property type="project" value="TreeGrafter"/>
</dbReference>
<dbReference type="GO" id="GO:0009897">
    <property type="term" value="C:external side of plasma membrane"/>
    <property type="evidence" value="ECO:0007669"/>
    <property type="project" value="TreeGrafter"/>
</dbReference>
<keyword evidence="6" id="KW-0472">Membrane</keyword>
<feature type="domain" description="Ig-like" evidence="13">
    <location>
        <begin position="28"/>
        <end position="120"/>
    </location>
</feature>
<evidence type="ECO:0000256" key="5">
    <source>
        <dbReference type="ARBA" id="ARBA00022989"/>
    </source>
</evidence>
<protein>
    <recommendedName>
        <fullName evidence="13">Ig-like domain-containing protein</fullName>
    </recommendedName>
</protein>
<gene>
    <name evidence="14" type="ORF">AMELA_G00001630</name>
</gene>
<sequence length="168" mass="18913">MNVSWIFFFTFLLLIHTVPVQSVEGFIGEFVILPCTFGQNPQAVFWRDESTRTVCDISNGEAIFKEQHSSYKDRVKIFPLEIKKGNFSIMLSNLQQSDGGTYTCSDPSNGLGHKVELKVEDRRTTPGGKGRRVIPESTSTPRNSESLRRADVLLTFLLGCALLYTLIF</sequence>
<dbReference type="SUPFAM" id="SSF48726">
    <property type="entry name" value="Immunoglobulin"/>
    <property type="match status" value="1"/>
</dbReference>
<keyword evidence="7" id="KW-1015">Disulfide bond</keyword>
<evidence type="ECO:0000259" key="13">
    <source>
        <dbReference type="PROSITE" id="PS50835"/>
    </source>
</evidence>